<keyword evidence="1 2" id="KW-0175">Coiled coil</keyword>
<dbReference type="InterPro" id="IPR043450">
    <property type="entry name" value="CCDC89-like"/>
</dbReference>
<sequence length="184" mass="20782">MRRMRAVEGRWSCSVSSRRGRPGSGGGAGGLGGQGGRQEGRQEGCQEGWRGQSRGSVQQLAERFADLAASYSEALLQRAEQEAQNARLRQDNSRLRAENRRLRRENRCLFRQTLLVPDKPAAAVEEEESLRTELERLRERHRRALQHLSSPTSYGSPLFSLSRPQSPWRLSKDGRGCFLVVYIC</sequence>
<protein>
    <submittedName>
        <fullName evidence="4">Uncharacterized protein</fullName>
    </submittedName>
</protein>
<evidence type="ECO:0000256" key="1">
    <source>
        <dbReference type="ARBA" id="ARBA00023054"/>
    </source>
</evidence>
<proteinExistence type="predicted"/>
<accession>A0A8V5H5W0</accession>
<organism evidence="4 5">
    <name type="scientific">Melopsittacus undulatus</name>
    <name type="common">Budgerigar</name>
    <name type="synonym">Psittacus undulatus</name>
    <dbReference type="NCBI Taxonomy" id="13146"/>
    <lineage>
        <taxon>Eukaryota</taxon>
        <taxon>Metazoa</taxon>
        <taxon>Chordata</taxon>
        <taxon>Craniata</taxon>
        <taxon>Vertebrata</taxon>
        <taxon>Euteleostomi</taxon>
        <taxon>Archelosauria</taxon>
        <taxon>Archosauria</taxon>
        <taxon>Dinosauria</taxon>
        <taxon>Saurischia</taxon>
        <taxon>Theropoda</taxon>
        <taxon>Coelurosauria</taxon>
        <taxon>Aves</taxon>
        <taxon>Neognathae</taxon>
        <taxon>Neoaves</taxon>
        <taxon>Telluraves</taxon>
        <taxon>Australaves</taxon>
        <taxon>Psittaciformes</taxon>
        <taxon>Psittaculidae</taxon>
        <taxon>Melopsittacus</taxon>
    </lineage>
</organism>
<dbReference type="Proteomes" id="UP000694405">
    <property type="component" value="Chromosome Z"/>
</dbReference>
<evidence type="ECO:0000313" key="5">
    <source>
        <dbReference type="Proteomes" id="UP000694405"/>
    </source>
</evidence>
<dbReference type="PANTHER" id="PTHR34768:SF3">
    <property type="entry name" value="TUMOR SUPPRESSOR CANDIDATE GENE 1 PROTEIN"/>
    <property type="match status" value="1"/>
</dbReference>
<name>A0A8C6IXT6_MELUD</name>
<accession>A0A8C6IXT6</accession>
<evidence type="ECO:0000256" key="3">
    <source>
        <dbReference type="SAM" id="MobiDB-lite"/>
    </source>
</evidence>
<dbReference type="Ensembl" id="ENSMUNT00000006038.2">
    <property type="protein sequence ID" value="ENSMUNP00000005190.2"/>
    <property type="gene ID" value="ENSMUNG00000004279.2"/>
</dbReference>
<feature type="coiled-coil region" evidence="2">
    <location>
        <begin position="71"/>
        <end position="147"/>
    </location>
</feature>
<reference evidence="4" key="3">
    <citation type="submission" date="2025-09" db="UniProtKB">
        <authorList>
            <consortium name="Ensembl"/>
        </authorList>
    </citation>
    <scope>IDENTIFICATION</scope>
</reference>
<gene>
    <name evidence="4" type="primary">LOC115947440</name>
</gene>
<evidence type="ECO:0000313" key="4">
    <source>
        <dbReference type="Ensembl" id="ENSMUNP00000005190.2"/>
    </source>
</evidence>
<evidence type="ECO:0000256" key="2">
    <source>
        <dbReference type="SAM" id="Coils"/>
    </source>
</evidence>
<dbReference type="AlphaFoldDB" id="A0A8C6IXT6"/>
<reference evidence="4" key="2">
    <citation type="submission" date="2025-08" db="UniProtKB">
        <authorList>
            <consortium name="Ensembl"/>
        </authorList>
    </citation>
    <scope>IDENTIFICATION</scope>
</reference>
<feature type="compositionally biased region" description="Gly residues" evidence="3">
    <location>
        <begin position="22"/>
        <end position="37"/>
    </location>
</feature>
<keyword evidence="5" id="KW-1185">Reference proteome</keyword>
<reference evidence="4" key="1">
    <citation type="submission" date="2020-03" db="EMBL/GenBank/DDBJ databases">
        <title>Melopsittacus undulatus (budgerigar) genome, bMelUnd1, maternal haplotype with Z.</title>
        <authorList>
            <person name="Gedman G."/>
            <person name="Mountcastle J."/>
            <person name="Haase B."/>
            <person name="Formenti G."/>
            <person name="Wright T."/>
            <person name="Apodaca J."/>
            <person name="Pelan S."/>
            <person name="Chow W."/>
            <person name="Rhie A."/>
            <person name="Howe K."/>
            <person name="Fedrigo O."/>
            <person name="Jarvis E.D."/>
        </authorList>
    </citation>
    <scope>NUCLEOTIDE SEQUENCE [LARGE SCALE GENOMIC DNA]</scope>
</reference>
<feature type="region of interest" description="Disordered" evidence="3">
    <location>
        <begin position="1"/>
        <end position="54"/>
    </location>
</feature>
<dbReference type="PANTHER" id="PTHR34768">
    <property type="entry name" value="COILED-COIL DOMAIN-CONTAINING PROTEIN 89"/>
    <property type="match status" value="1"/>
</dbReference>